<proteinExistence type="predicted"/>
<evidence type="ECO:0000256" key="1">
    <source>
        <dbReference type="SAM" id="MobiDB-lite"/>
    </source>
</evidence>
<evidence type="ECO:0000313" key="3">
    <source>
        <dbReference type="EMBL" id="MBZ9777365.1"/>
    </source>
</evidence>
<evidence type="ECO:0000256" key="2">
    <source>
        <dbReference type="SAM" id="SignalP"/>
    </source>
</evidence>
<keyword evidence="4" id="KW-1185">Reference proteome</keyword>
<evidence type="ECO:0008006" key="5">
    <source>
        <dbReference type="Google" id="ProtNLM"/>
    </source>
</evidence>
<keyword evidence="2" id="KW-0732">Signal</keyword>
<gene>
    <name evidence="3" type="ORF">LB452_00385</name>
</gene>
<accession>A0ABS7XEJ8</accession>
<reference evidence="4" key="1">
    <citation type="submission" date="2023-07" db="EMBL/GenBank/DDBJ databases">
        <title>Novel species isolated from saline lakes on Tibetan Plateau.</title>
        <authorList>
            <person name="Lu H."/>
        </authorList>
    </citation>
    <scope>NUCLEOTIDE SEQUENCE [LARGE SCALE GENOMIC DNA]</scope>
    <source>
        <strain evidence="4">CAK8W</strain>
    </source>
</reference>
<comment type="caution">
    <text evidence="3">The sequence shown here is derived from an EMBL/GenBank/DDBJ whole genome shotgun (WGS) entry which is preliminary data.</text>
</comment>
<feature type="region of interest" description="Disordered" evidence="1">
    <location>
        <begin position="220"/>
        <end position="243"/>
    </location>
</feature>
<dbReference type="RefSeq" id="WP_224459748.1">
    <property type="nucleotide sequence ID" value="NZ_JAIQZE010000001.1"/>
</dbReference>
<feature type="signal peptide" evidence="2">
    <location>
        <begin position="1"/>
        <end position="20"/>
    </location>
</feature>
<dbReference type="Proteomes" id="UP001199314">
    <property type="component" value="Unassembled WGS sequence"/>
</dbReference>
<sequence>MKTISIKLLLLISILFIALGCEKDDAIGEGENSSEIQEVLSKTLNLEDIPNYDKVNKSIQKLDKNLNSGANSLFKNLDNDEVQILTDDIIYMTYAETHTYTFKLLRNNPQYYIENIVLHYNVKTFSYDEYLVQYDVNDQEFIQINQGSSLGDDVDVLITELKGGTLNSFLGKSSCFRVCETVNVNCSAGGDHSYGQTCNGTADQQPYQYQSCGSVCIETNPNPPETIDDGGNTGGGGSTPGDDNVLTNPNPNEPCETSNGSTGITGDDGCITTVDEIERGNLLISIGDRLSISERNWVNNQAPLYKITQINQFIDELSWRDRNEGKDFAVEVVKVSIENPEVEVDFENEYNLNLIQFESIQEFLENIDSESLASSTLIDLQDNIVNSIAEFTINRSPLTPCKLDVIISSNYNSHEDCYDFDNVNTSLSGFTTPYNFEQSSEVNSVIDGDYIFISLSGTLTTGLNIQGYGLFYSETIIIEIRINRFNGEFDTAKIIR</sequence>
<feature type="chain" id="PRO_5045325186" description="DUF5689 domain-containing protein" evidence="2">
    <location>
        <begin position="21"/>
        <end position="496"/>
    </location>
</feature>
<dbReference type="PROSITE" id="PS51257">
    <property type="entry name" value="PROKAR_LIPOPROTEIN"/>
    <property type="match status" value="1"/>
</dbReference>
<protein>
    <recommendedName>
        <fullName evidence="5">DUF5689 domain-containing protein</fullName>
    </recommendedName>
</protein>
<name>A0ABS7XEJ8_9FLAO</name>
<evidence type="ECO:0000313" key="4">
    <source>
        <dbReference type="Proteomes" id="UP001199314"/>
    </source>
</evidence>
<organism evidence="3 4">
    <name type="scientific">Psychroflexus longus</name>
    <dbReference type="NCBI Taxonomy" id="2873596"/>
    <lineage>
        <taxon>Bacteria</taxon>
        <taxon>Pseudomonadati</taxon>
        <taxon>Bacteroidota</taxon>
        <taxon>Flavobacteriia</taxon>
        <taxon>Flavobacteriales</taxon>
        <taxon>Flavobacteriaceae</taxon>
        <taxon>Psychroflexus</taxon>
    </lineage>
</organism>
<dbReference type="EMBL" id="JAIQZE010000001">
    <property type="protein sequence ID" value="MBZ9777365.1"/>
    <property type="molecule type" value="Genomic_DNA"/>
</dbReference>